<dbReference type="RefSeq" id="WP_406856132.1">
    <property type="nucleotide sequence ID" value="NZ_CP157484.1"/>
</dbReference>
<sequence>MRKIIPLAGVLAAAVAFIPAAQASSLGRPCTAAPESQWLSLEALKAKAQDQGYKVQKAKLKAACGEVYVLDAKGARVELFLDPTSGAIVAQE</sequence>
<dbReference type="InterPro" id="IPR025711">
    <property type="entry name" value="PepSY"/>
</dbReference>
<protein>
    <submittedName>
        <fullName evidence="3">PepSY domain-containing protein</fullName>
    </submittedName>
</protein>
<dbReference type="Pfam" id="PF13670">
    <property type="entry name" value="PepSY_2"/>
    <property type="match status" value="1"/>
</dbReference>
<dbReference type="AlphaFoldDB" id="A0AAU7JGH5"/>
<feature type="signal peptide" evidence="1">
    <location>
        <begin position="1"/>
        <end position="23"/>
    </location>
</feature>
<organism evidence="3">
    <name type="scientific">Alsobacter sp. KACC 23698</name>
    <dbReference type="NCBI Taxonomy" id="3149229"/>
    <lineage>
        <taxon>Bacteria</taxon>
        <taxon>Pseudomonadati</taxon>
        <taxon>Pseudomonadota</taxon>
        <taxon>Alphaproteobacteria</taxon>
        <taxon>Hyphomicrobiales</taxon>
        <taxon>Alsobacteraceae</taxon>
        <taxon>Alsobacter</taxon>
    </lineage>
</organism>
<feature type="domain" description="PepSY" evidence="2">
    <location>
        <begin position="11"/>
        <end position="92"/>
    </location>
</feature>
<feature type="chain" id="PRO_5043694664" evidence="1">
    <location>
        <begin position="24"/>
        <end position="92"/>
    </location>
</feature>
<evidence type="ECO:0000259" key="2">
    <source>
        <dbReference type="Pfam" id="PF13670"/>
    </source>
</evidence>
<proteinExistence type="predicted"/>
<gene>
    <name evidence="3" type="ORF">ABEG18_00435</name>
</gene>
<dbReference type="EMBL" id="CP157484">
    <property type="protein sequence ID" value="XBO39291.1"/>
    <property type="molecule type" value="Genomic_DNA"/>
</dbReference>
<accession>A0AAU7JGH5</accession>
<reference evidence="3" key="1">
    <citation type="submission" date="2024-05" db="EMBL/GenBank/DDBJ databases">
        <authorList>
            <person name="Kim S."/>
            <person name="Heo J."/>
            <person name="Choi H."/>
            <person name="Choi Y."/>
            <person name="Kwon S.-W."/>
            <person name="Kim Y."/>
        </authorList>
    </citation>
    <scope>NUCLEOTIDE SEQUENCE</scope>
    <source>
        <strain evidence="3">KACC 23698</strain>
    </source>
</reference>
<keyword evidence="1" id="KW-0732">Signal</keyword>
<evidence type="ECO:0000256" key="1">
    <source>
        <dbReference type="SAM" id="SignalP"/>
    </source>
</evidence>
<name>A0AAU7JGH5_9HYPH</name>
<evidence type="ECO:0000313" key="3">
    <source>
        <dbReference type="EMBL" id="XBO39291.1"/>
    </source>
</evidence>